<evidence type="ECO:0000256" key="1">
    <source>
        <dbReference type="ARBA" id="ARBA00006284"/>
    </source>
</evidence>
<dbReference type="PANTHER" id="PTHR21599:SF0">
    <property type="entry name" value="GLYCERATE KINASE"/>
    <property type="match status" value="1"/>
</dbReference>
<gene>
    <name evidence="5" type="ORF">FCN18_34945</name>
</gene>
<evidence type="ECO:0000313" key="5">
    <source>
        <dbReference type="EMBL" id="TKG60629.1"/>
    </source>
</evidence>
<dbReference type="PANTHER" id="PTHR21599">
    <property type="entry name" value="GLYCERATE KINASE"/>
    <property type="match status" value="1"/>
</dbReference>
<dbReference type="GO" id="GO:0016301">
    <property type="term" value="F:kinase activity"/>
    <property type="evidence" value="ECO:0007669"/>
    <property type="project" value="UniProtKB-KW"/>
</dbReference>
<dbReference type="InterPro" id="IPR036129">
    <property type="entry name" value="Glycerate_kinase_sf"/>
</dbReference>
<dbReference type="Proteomes" id="UP000309992">
    <property type="component" value="Unassembled WGS sequence"/>
</dbReference>
<dbReference type="InterPro" id="IPR018197">
    <property type="entry name" value="Glycerate_kinase_RE-like"/>
</dbReference>
<comment type="similarity">
    <text evidence="1 4">Belongs to the glycerate kinase type-1 family.</text>
</comment>
<evidence type="ECO:0000256" key="4">
    <source>
        <dbReference type="PIRNR" id="PIRNR006078"/>
    </source>
</evidence>
<evidence type="ECO:0000313" key="6">
    <source>
        <dbReference type="Proteomes" id="UP000309992"/>
    </source>
</evidence>
<protein>
    <submittedName>
        <fullName evidence="5">Glycerate kinase</fullName>
    </submittedName>
</protein>
<dbReference type="InterPro" id="IPR018193">
    <property type="entry name" value="Glyc_kinase_flavodox-like_fold"/>
</dbReference>
<evidence type="ECO:0000256" key="3">
    <source>
        <dbReference type="ARBA" id="ARBA00022777"/>
    </source>
</evidence>
<keyword evidence="3 4" id="KW-0418">Kinase</keyword>
<comment type="caution">
    <text evidence="5">The sequence shown here is derived from an EMBL/GenBank/DDBJ whole genome shotgun (WGS) entry which is preliminary data.</text>
</comment>
<name>A0ABY2RU24_9PSEU</name>
<dbReference type="Gene3D" id="3.90.1510.10">
    <property type="entry name" value="Glycerate kinase, domain 2"/>
    <property type="match status" value="1"/>
</dbReference>
<dbReference type="EMBL" id="SWMS01000035">
    <property type="protein sequence ID" value="TKG60629.1"/>
    <property type="molecule type" value="Genomic_DNA"/>
</dbReference>
<dbReference type="PIRSF" id="PIRSF006078">
    <property type="entry name" value="GlxK"/>
    <property type="match status" value="1"/>
</dbReference>
<organism evidence="5 6">
    <name type="scientific">Prauserella endophytica</name>
    <dbReference type="NCBI Taxonomy" id="1592324"/>
    <lineage>
        <taxon>Bacteria</taxon>
        <taxon>Bacillati</taxon>
        <taxon>Actinomycetota</taxon>
        <taxon>Actinomycetes</taxon>
        <taxon>Pseudonocardiales</taxon>
        <taxon>Pseudonocardiaceae</taxon>
        <taxon>Prauserella</taxon>
        <taxon>Prauserella coralliicola group</taxon>
    </lineage>
</organism>
<dbReference type="Pfam" id="PF02595">
    <property type="entry name" value="Gly_kinase"/>
    <property type="match status" value="1"/>
</dbReference>
<keyword evidence="6" id="KW-1185">Reference proteome</keyword>
<sequence length="375" mass="38087">MRRSTRRAPAVLVAPDKYKGCLTAADVGRHLADGLAAGGMRPRVLPLADGGDGSVDAALSAGFRLRRVAVRGHDGPDHAAPVAFDGRTAVIEVAATCGMRTLPPGVSAPLESSTYAVGQAILATLGWGVQRIVLALGGSASTDGGAGMLAALGAVFTDDRGRRIDPCGGTVGDIAHVDLSASADLSHLDLLAATDVTHVLTGAQGAAAVYGPQKGATEREVRLLDAGLENLVTVLDRAGLDARRAAATPGAGSAGGLGFAALLIGADPVPGADFFLDLLRFDEQVIGASLVVTGEGRLDTQTFAGKLPTAISRRSAPVPVVAVVGARDLTDTDLAASGFRAVYALTDLSDQDTRSDPVLAGRLLEHVGRHIAHQS</sequence>
<accession>A0ABY2RU24</accession>
<dbReference type="Gene3D" id="3.40.50.10350">
    <property type="entry name" value="Glycerate kinase, domain 1"/>
    <property type="match status" value="1"/>
</dbReference>
<dbReference type="NCBIfam" id="TIGR00045">
    <property type="entry name" value="glycerate kinase"/>
    <property type="match status" value="1"/>
</dbReference>
<keyword evidence="2 4" id="KW-0808">Transferase</keyword>
<reference evidence="5 6" key="1">
    <citation type="journal article" date="2015" name="Antonie Van Leeuwenhoek">
        <title>Prauserella endophytica sp. nov., an endophytic actinobacterium isolated from Tamarix taklamakanensis.</title>
        <authorList>
            <person name="Liu J.M."/>
            <person name="Habden X."/>
            <person name="Guo L."/>
            <person name="Tuo L."/>
            <person name="Jiang Z.K."/>
            <person name="Liu S.W."/>
            <person name="Liu X.F."/>
            <person name="Chen L."/>
            <person name="Li R.F."/>
            <person name="Zhang Y.Q."/>
            <person name="Sun C.H."/>
        </authorList>
    </citation>
    <scope>NUCLEOTIDE SEQUENCE [LARGE SCALE GENOMIC DNA]</scope>
    <source>
        <strain evidence="5 6">CGMCC 4.7182</strain>
    </source>
</reference>
<dbReference type="InterPro" id="IPR004381">
    <property type="entry name" value="Glycerate_kinase"/>
</dbReference>
<evidence type="ECO:0000256" key="2">
    <source>
        <dbReference type="ARBA" id="ARBA00022679"/>
    </source>
</evidence>
<dbReference type="SUPFAM" id="SSF110738">
    <property type="entry name" value="Glycerate kinase I"/>
    <property type="match status" value="1"/>
</dbReference>
<proteinExistence type="inferred from homology"/>